<accession>A0ABX5H1D8</accession>
<dbReference type="CDD" id="cd02440">
    <property type="entry name" value="AdoMet_MTases"/>
    <property type="match status" value="1"/>
</dbReference>
<feature type="coiled-coil region" evidence="5">
    <location>
        <begin position="1621"/>
        <end position="1671"/>
    </location>
</feature>
<dbReference type="PANTHER" id="PTHR41313">
    <property type="entry name" value="ADENINE-SPECIFIC METHYLTRANSFERASE"/>
    <property type="match status" value="1"/>
</dbReference>
<evidence type="ECO:0000256" key="3">
    <source>
        <dbReference type="ARBA" id="ARBA00022679"/>
    </source>
</evidence>
<organism evidence="7 8">
    <name type="scientific">Photobacterium angustum</name>
    <dbReference type="NCBI Taxonomy" id="661"/>
    <lineage>
        <taxon>Bacteria</taxon>
        <taxon>Pseudomonadati</taxon>
        <taxon>Pseudomonadota</taxon>
        <taxon>Gammaproteobacteria</taxon>
        <taxon>Vibrionales</taxon>
        <taxon>Vibrionaceae</taxon>
        <taxon>Photobacterium</taxon>
    </lineage>
</organism>
<comment type="similarity">
    <text evidence="1">Belongs to the N(4)/N(6)-methyltransferase family.</text>
</comment>
<keyword evidence="3" id="KW-0808">Transferase</keyword>
<keyword evidence="5" id="KW-0175">Coiled coil</keyword>
<evidence type="ECO:0000313" key="7">
    <source>
        <dbReference type="EMBL" id="PSX07114.1"/>
    </source>
</evidence>
<keyword evidence="2" id="KW-0489">Methyltransferase</keyword>
<evidence type="ECO:0000256" key="5">
    <source>
        <dbReference type="SAM" id="Coils"/>
    </source>
</evidence>
<name>A0ABX5H1D8_PHOAN</name>
<dbReference type="SUPFAM" id="SSF52540">
    <property type="entry name" value="P-loop containing nucleoside triphosphate hydrolases"/>
    <property type="match status" value="2"/>
</dbReference>
<dbReference type="SUPFAM" id="SSF53335">
    <property type="entry name" value="S-adenosyl-L-methionine-dependent methyltransferases"/>
    <property type="match status" value="1"/>
</dbReference>
<evidence type="ECO:0000313" key="8">
    <source>
        <dbReference type="Proteomes" id="UP000240989"/>
    </source>
</evidence>
<gene>
    <name evidence="7" type="ORF">C0W27_16215</name>
</gene>
<dbReference type="Gene3D" id="3.40.50.150">
    <property type="entry name" value="Vaccinia Virus protein VP39"/>
    <property type="match status" value="1"/>
</dbReference>
<dbReference type="SMART" id="SM00487">
    <property type="entry name" value="DEXDc"/>
    <property type="match status" value="1"/>
</dbReference>
<feature type="domain" description="Helicase ATP-binding" evidence="6">
    <location>
        <begin position="802"/>
        <end position="1086"/>
    </location>
</feature>
<dbReference type="RefSeq" id="WP_107187970.1">
    <property type="nucleotide sequence ID" value="NZ_PYOU01000014.1"/>
</dbReference>
<evidence type="ECO:0000256" key="1">
    <source>
        <dbReference type="ARBA" id="ARBA00006594"/>
    </source>
</evidence>
<dbReference type="InterPro" id="IPR014001">
    <property type="entry name" value="Helicase_ATP-bd"/>
</dbReference>
<proteinExistence type="inferred from homology"/>
<evidence type="ECO:0000256" key="2">
    <source>
        <dbReference type="ARBA" id="ARBA00022603"/>
    </source>
</evidence>
<evidence type="ECO:0000259" key="6">
    <source>
        <dbReference type="SMART" id="SM00487"/>
    </source>
</evidence>
<dbReference type="InterPro" id="IPR029063">
    <property type="entry name" value="SAM-dependent_MTases_sf"/>
</dbReference>
<keyword evidence="4" id="KW-0680">Restriction system</keyword>
<keyword evidence="8" id="KW-1185">Reference proteome</keyword>
<dbReference type="InterPro" id="IPR003356">
    <property type="entry name" value="DNA_methylase_A-5"/>
</dbReference>
<dbReference type="Gene3D" id="3.40.50.300">
    <property type="entry name" value="P-loop containing nucleotide triphosphate hydrolases"/>
    <property type="match status" value="2"/>
</dbReference>
<comment type="caution">
    <text evidence="7">The sequence shown here is derived from an EMBL/GenBank/DDBJ whole genome shotgun (WGS) entry which is preliminary data.</text>
</comment>
<reference evidence="7 8" key="1">
    <citation type="submission" date="2018-01" db="EMBL/GenBank/DDBJ databases">
        <title>Whole genome sequencing of Histamine producing bacteria.</title>
        <authorList>
            <person name="Butler K."/>
        </authorList>
    </citation>
    <scope>NUCLEOTIDE SEQUENCE [LARGE SCALE GENOMIC DNA]</scope>
    <source>
        <strain evidence="7 8">A6-1</strain>
    </source>
</reference>
<sequence>MFDLTQITQSVSSALNVTKPVVNDINENSEINTVSYTDFHSLSGISKVNGVAEIDETIKAIEAIKSNDDHDLDDIYRFNGFGAIRDVFDEKNTAHDQRREKLSKLLTREEIEQAKRASLTSFFTDSCITKPLWSALKCIKFSHARVLEPSCGVGRFIAPIPNDMRQTLDLTLIELDSVSYQACEKLYPNALLLNNEYQEAKLNTVDLVVSNPPFNSILTSDRSGLGINNVKLHELFVLKSLKLLREGGYLYVVLPTTVMDEENTSFRKSIGELANLVGGVRIPYQLFEKKTNTKMAVDVLLFKRVTTKTLDQSWIEAEEKTCGSSFYSVNKALDTDLFVNLASAKEDYLFNKKSVLWTANNVINLESEIENACFNLFKNENEYIPHTHDDELIKANTNFSISSNIEPFNYGLTDHNEIVYRTKNNFELIESSMKAMKHKRISGMITIANLAKKLTSLEASNSSSITAMEQTRTELNNVYDQYVKKYGFLTNRANSLAFGRDARIATLYALESNYKAGISKQKAKSLGVAPVPDQCTKSKIFEERAFLPWSIPEKASSTEDALALSLAYKGVIDFELIAKLTGLPERAARGELVGKSVFYCPDAQNFLLAEDYLAGDLVKKIAIAEKLEEADTRMAANIQALKAALPDRVCFSDIKAAIGSHWLPESLLEDFISTTFKLRADSVSVSRYLGRTTLTMPAITDPEVQSTYGTDTHTVKQVLNKALNNGDLIVKIRDTNGKVIGTDNEASTLLKAAVKEIEMSWLSFIDSNKNSQIVEENYNKKMNRFASFKAKFKRGYFPDLNPNFKPYPHQIAAIRRYLSQTDHGFLVNSTVGSGKTGIMAIAAHESVRLGLRKRVALVCPAHLTAQIAKEWLSLYPSDSESLLVLDAQSLSPKQRIETLERIKTSGINYVIIPEPTFKKINAPISSQEHVLNNRKAEVEQSLLTAEERYTVRELENAKVKIEEQLKKLSKLNDIERSLCFESLDFQGLMLDEAHRIKNMGYQTAYLKNCRGLGTTEPSQRSLDIQMKVDFLIRKYKNSGVLMATGTAISNSIVESYGWLRCIAPKLLESSDISCLDDFARTFVTVSSEYELKADGSVGLVNRIRAFANLEQLTAMFGAFSITVTSDELEHLLPTIQDPEGNKYPARPPLATGGPISVVCNIDDETKIYMDFLVERAKNYKNSPIPQDNALLLIADAKKASVSSQLVNAASENPMTNKVIKMIENTTELYNKFSEEKGVQLLYVDIGTYDKKKDAEEEYVSNLRSAAKYDEFAQAQLDDYCQNNRGVAINLYRHIIDKLVDNGIPRNEIAIVQEYDTDAKKAALYEKLRQGVIRVAITSVEKLSTGANIQDRIVGTHVLVPPFKPSDLEQLRGRSERIGNVIYANRVKTGEQKSNPFELSTFYYAMECTTDSWLFQILENKASMIKQFTSGNDLSRSLTLDKDVLSFAELKAQVSGNQALLELMSVERDLFDQQVTYRNIMRSKHNALKQIELHNETISSIEQAIIDCKSDFTDFKECASKGLTLKIGDNDFKEVNQDVSEMMFLVFADIRRKSKMRADDRTFKIGSIGNFDILSNASMLGATLRLVSHGTKRSYQIAKGDITKSKILPAIIAAIKNLPFRIEEMEQRKSSLSNDIESLIKISEKGYDLEIIKNLERRKLQLMKEFEAFDKKQAA</sequence>
<protein>
    <recommendedName>
        <fullName evidence="6">Helicase ATP-binding domain-containing protein</fullName>
    </recommendedName>
</protein>
<dbReference type="PROSITE" id="PS00092">
    <property type="entry name" value="N6_MTASE"/>
    <property type="match status" value="1"/>
</dbReference>
<evidence type="ECO:0000256" key="4">
    <source>
        <dbReference type="ARBA" id="ARBA00022747"/>
    </source>
</evidence>
<dbReference type="InterPro" id="IPR052933">
    <property type="entry name" value="DNA_Protect_Modify"/>
</dbReference>
<dbReference type="InterPro" id="IPR027417">
    <property type="entry name" value="P-loop_NTPase"/>
</dbReference>
<dbReference type="Pfam" id="PF02384">
    <property type="entry name" value="N6_Mtase"/>
    <property type="match status" value="1"/>
</dbReference>
<dbReference type="InterPro" id="IPR006935">
    <property type="entry name" value="Helicase/UvrB_N"/>
</dbReference>
<dbReference type="PRINTS" id="PR00507">
    <property type="entry name" value="N12N6MTFRASE"/>
</dbReference>
<dbReference type="PANTHER" id="PTHR41313:SF1">
    <property type="entry name" value="DNA METHYLASE ADENINE-SPECIFIC DOMAIN-CONTAINING PROTEIN"/>
    <property type="match status" value="1"/>
</dbReference>
<dbReference type="EMBL" id="PYOU01000014">
    <property type="protein sequence ID" value="PSX07114.1"/>
    <property type="molecule type" value="Genomic_DNA"/>
</dbReference>
<dbReference type="InterPro" id="IPR002052">
    <property type="entry name" value="DNA_methylase_N6_adenine_CS"/>
</dbReference>
<dbReference type="Pfam" id="PF04851">
    <property type="entry name" value="ResIII"/>
    <property type="match status" value="1"/>
</dbReference>
<dbReference type="Proteomes" id="UP000240989">
    <property type="component" value="Unassembled WGS sequence"/>
</dbReference>